<evidence type="ECO:0000259" key="8">
    <source>
        <dbReference type="Pfam" id="PF14322"/>
    </source>
</evidence>
<protein>
    <submittedName>
        <fullName evidence="9">RagB/SusD family nutrient uptake outer membrane protein</fullName>
    </submittedName>
</protein>
<keyword evidence="5" id="KW-0998">Cell outer membrane</keyword>
<accession>A0A3E1Y831</accession>
<dbReference type="InterPro" id="IPR033985">
    <property type="entry name" value="SusD-like_N"/>
</dbReference>
<feature type="domain" description="SusD-like N-terminal" evidence="8">
    <location>
        <begin position="117"/>
        <end position="259"/>
    </location>
</feature>
<keyword evidence="3" id="KW-0732">Signal</keyword>
<dbReference type="InterPro" id="IPR012944">
    <property type="entry name" value="SusD_RagB_dom"/>
</dbReference>
<evidence type="ECO:0000259" key="7">
    <source>
        <dbReference type="Pfam" id="PF07980"/>
    </source>
</evidence>
<dbReference type="SUPFAM" id="SSF48452">
    <property type="entry name" value="TPR-like"/>
    <property type="match status" value="1"/>
</dbReference>
<evidence type="ECO:0000256" key="4">
    <source>
        <dbReference type="ARBA" id="ARBA00023136"/>
    </source>
</evidence>
<sequence length="598" mass="67242">MWEEMPVLQIRLLASIMAVIHSPVFTPLRLMLISKKPVMKKSKLTIYHYMCLLATVLLVSCAKDFLRRPPKDAIVDASFYKNDDQVMAATALLYSKVWFDYNGRSAISLGDFRAGTAYSAWNDKDNVEFNTTGNTTANGDSWRSFFIVVGQSNLAIANINKYAGPEVSASVKKMAIAEARFMRALAYRYLVMNWGEVPIIEDNQKLVSDTSLRKNTIPSVWKFIISEMRALAEDLPETPAREGRITKYTAEGMLARFYLTRAGVGANGSGARNQTDLDSAKYFAQQVITKSSYKLLKSYYDLFLFPYDNNSESMFSLQWAYAPGDWGAANAAPSDLNYDNKMCNGDGWGGDKGATWWVISKYEGMVNYGDTLISGRTLDQRLKTTFFMPGAYYPEITQKLPDGTTPKLIFPYVTGDNNFLNIKKYVIGRAADVGGQAAQQNYPNDTYMMRLSEMYLIYAEAALGNNASTSDATAVEYFNTIHTRAGLPEYQKPLTADVIFNERIVEFAMEGMAWYDLVSLHYYNKAKTYEILNSQDRGLFATAPDKMPDPTSWKCVKTSWASFRKIVANDGNFRIPIPTAELSQAPNLKKEAVDYYAK</sequence>
<organism evidence="9 10">
    <name type="scientific">Chitinophaga silvatica</name>
    <dbReference type="NCBI Taxonomy" id="2282649"/>
    <lineage>
        <taxon>Bacteria</taxon>
        <taxon>Pseudomonadati</taxon>
        <taxon>Bacteroidota</taxon>
        <taxon>Chitinophagia</taxon>
        <taxon>Chitinophagales</taxon>
        <taxon>Chitinophagaceae</taxon>
        <taxon>Chitinophaga</taxon>
    </lineage>
</organism>
<feature type="transmembrane region" description="Helical" evidence="6">
    <location>
        <begin position="12"/>
        <end position="32"/>
    </location>
</feature>
<gene>
    <name evidence="9" type="ORF">DVR12_15625</name>
</gene>
<evidence type="ECO:0000313" key="9">
    <source>
        <dbReference type="EMBL" id="RFS21330.1"/>
    </source>
</evidence>
<evidence type="ECO:0000313" key="10">
    <source>
        <dbReference type="Proteomes" id="UP000260644"/>
    </source>
</evidence>
<feature type="transmembrane region" description="Helical" evidence="6">
    <location>
        <begin position="44"/>
        <end position="66"/>
    </location>
</feature>
<proteinExistence type="inferred from homology"/>
<dbReference type="Pfam" id="PF07980">
    <property type="entry name" value="SusD_RagB"/>
    <property type="match status" value="1"/>
</dbReference>
<keyword evidence="6" id="KW-1133">Transmembrane helix</keyword>
<dbReference type="Proteomes" id="UP000260644">
    <property type="component" value="Unassembled WGS sequence"/>
</dbReference>
<dbReference type="InterPro" id="IPR011990">
    <property type="entry name" value="TPR-like_helical_dom_sf"/>
</dbReference>
<keyword evidence="10" id="KW-1185">Reference proteome</keyword>
<feature type="domain" description="RagB/SusD" evidence="7">
    <location>
        <begin position="335"/>
        <end position="590"/>
    </location>
</feature>
<dbReference type="AlphaFoldDB" id="A0A3E1Y831"/>
<dbReference type="Pfam" id="PF14322">
    <property type="entry name" value="SusD-like_3"/>
    <property type="match status" value="1"/>
</dbReference>
<evidence type="ECO:0000256" key="5">
    <source>
        <dbReference type="ARBA" id="ARBA00023237"/>
    </source>
</evidence>
<evidence type="ECO:0000256" key="2">
    <source>
        <dbReference type="ARBA" id="ARBA00006275"/>
    </source>
</evidence>
<keyword evidence="4 6" id="KW-0472">Membrane</keyword>
<dbReference type="Gene3D" id="1.25.40.390">
    <property type="match status" value="1"/>
</dbReference>
<comment type="caution">
    <text evidence="9">The sequence shown here is derived from an EMBL/GenBank/DDBJ whole genome shotgun (WGS) entry which is preliminary data.</text>
</comment>
<dbReference type="GO" id="GO:0009279">
    <property type="term" value="C:cell outer membrane"/>
    <property type="evidence" value="ECO:0007669"/>
    <property type="project" value="UniProtKB-SubCell"/>
</dbReference>
<dbReference type="EMBL" id="QPMM01000008">
    <property type="protein sequence ID" value="RFS21330.1"/>
    <property type="molecule type" value="Genomic_DNA"/>
</dbReference>
<evidence type="ECO:0000256" key="3">
    <source>
        <dbReference type="ARBA" id="ARBA00022729"/>
    </source>
</evidence>
<comment type="subcellular location">
    <subcellularLocation>
        <location evidence="1">Cell outer membrane</location>
    </subcellularLocation>
</comment>
<reference evidence="9 10" key="1">
    <citation type="submission" date="2018-07" db="EMBL/GenBank/DDBJ databases">
        <title>Chitinophaga K2CV101002-2 sp. nov., isolated from a monsoon evergreen broad-leaved forest soil.</title>
        <authorList>
            <person name="Lv Y."/>
        </authorList>
    </citation>
    <scope>NUCLEOTIDE SEQUENCE [LARGE SCALE GENOMIC DNA]</scope>
    <source>
        <strain evidence="9 10">GDMCC 1.1288</strain>
    </source>
</reference>
<evidence type="ECO:0000256" key="1">
    <source>
        <dbReference type="ARBA" id="ARBA00004442"/>
    </source>
</evidence>
<comment type="similarity">
    <text evidence="2">Belongs to the SusD family.</text>
</comment>
<name>A0A3E1Y831_9BACT</name>
<keyword evidence="6" id="KW-0812">Transmembrane</keyword>
<evidence type="ECO:0000256" key="6">
    <source>
        <dbReference type="SAM" id="Phobius"/>
    </source>
</evidence>